<evidence type="ECO:0000313" key="1">
    <source>
        <dbReference type="EMBL" id="CAG2053471.1"/>
    </source>
</evidence>
<dbReference type="Proteomes" id="UP001153148">
    <property type="component" value="Unassembled WGS sequence"/>
</dbReference>
<protein>
    <submittedName>
        <fullName evidence="1">Uncharacterized protein</fullName>
    </submittedName>
</protein>
<dbReference type="EMBL" id="CAJPIN010000404">
    <property type="protein sequence ID" value="CAG2053471.1"/>
    <property type="molecule type" value="Genomic_DNA"/>
</dbReference>
<proteinExistence type="predicted"/>
<accession>A0ABN7NE33</accession>
<keyword evidence="2" id="KW-1185">Reference proteome</keyword>
<sequence>MFKLSAQAAHEQLQRQMLLERERFPHPSLVAQHEEYLRQQRDREMKVRALEEAARGLIDEWKLLQPEDKFSEIEGVDNVKNITN</sequence>
<name>A0ABN7NE33_TIMPD</name>
<evidence type="ECO:0000313" key="2">
    <source>
        <dbReference type="Proteomes" id="UP001153148"/>
    </source>
</evidence>
<gene>
    <name evidence="1" type="ORF">TPAB3V08_LOCUS526</name>
</gene>
<reference evidence="1" key="1">
    <citation type="submission" date="2021-03" db="EMBL/GenBank/DDBJ databases">
        <authorList>
            <person name="Tran Van P."/>
        </authorList>
    </citation>
    <scope>NUCLEOTIDE SEQUENCE</scope>
</reference>
<comment type="caution">
    <text evidence="1">The sequence shown here is derived from an EMBL/GenBank/DDBJ whole genome shotgun (WGS) entry which is preliminary data.</text>
</comment>
<organism evidence="1 2">
    <name type="scientific">Timema podura</name>
    <name type="common">Walking stick</name>
    <dbReference type="NCBI Taxonomy" id="61482"/>
    <lineage>
        <taxon>Eukaryota</taxon>
        <taxon>Metazoa</taxon>
        <taxon>Ecdysozoa</taxon>
        <taxon>Arthropoda</taxon>
        <taxon>Hexapoda</taxon>
        <taxon>Insecta</taxon>
        <taxon>Pterygota</taxon>
        <taxon>Neoptera</taxon>
        <taxon>Polyneoptera</taxon>
        <taxon>Phasmatodea</taxon>
        <taxon>Timematodea</taxon>
        <taxon>Timematoidea</taxon>
        <taxon>Timematidae</taxon>
        <taxon>Timema</taxon>
    </lineage>
</organism>